<dbReference type="PANTHER" id="PTHR33387">
    <property type="entry name" value="RMLC-LIKE JELLY ROLL FOLD PROTEIN"/>
    <property type="match status" value="1"/>
</dbReference>
<dbReference type="InterPro" id="IPR009327">
    <property type="entry name" value="Cupin_DUF985"/>
</dbReference>
<dbReference type="Proteomes" id="UP000029640">
    <property type="component" value="Unassembled WGS sequence"/>
</dbReference>
<dbReference type="PANTHER" id="PTHR33387:SF3">
    <property type="entry name" value="DUF985 DOMAIN-CONTAINING PROTEIN"/>
    <property type="match status" value="1"/>
</dbReference>
<dbReference type="eggNOG" id="COG3542">
    <property type="taxonomic scope" value="Bacteria"/>
</dbReference>
<accession>A0A095VSI4</accession>
<dbReference type="InterPro" id="IPR039935">
    <property type="entry name" value="YML079W-like"/>
</dbReference>
<evidence type="ECO:0000313" key="4">
    <source>
        <dbReference type="Proteomes" id="UP000029640"/>
    </source>
</evidence>
<dbReference type="RefSeq" id="WP_084592451.1">
    <property type="nucleotide sequence ID" value="NZ_KN234752.1"/>
</dbReference>
<dbReference type="EMBL" id="AUVB01000028">
    <property type="protein sequence ID" value="KGE04330.1"/>
    <property type="molecule type" value="Genomic_DNA"/>
</dbReference>
<feature type="domain" description="DUF985" evidence="2">
    <location>
        <begin position="31"/>
        <end position="167"/>
    </location>
</feature>
<protein>
    <recommendedName>
        <fullName evidence="2">DUF985 domain-containing protein</fullName>
    </recommendedName>
</protein>
<evidence type="ECO:0000259" key="2">
    <source>
        <dbReference type="Pfam" id="PF06172"/>
    </source>
</evidence>
<sequence length="201" mass="21822">MTDSSRRRRGASLLAATLSAGAVTAAPSVDELVRELRLEAHVEGGYYRRTYAAEDQPRVETAAGERYSMSSIFYLLTRASPTGHFHRNRSDIVHYFHLGDPITYYLLHPDGRLETVVMGQDLAAGQRLQLTVPGGIWKASSLGEGALGYGLISEAVSPGFDYADMTLGEAAALARQFPEHAALVRRLTHSSEDGKSTQGGR</sequence>
<name>A0A095VSI4_9GAMM</name>
<gene>
    <name evidence="3" type="ORF">HRUBRA_01016</name>
</gene>
<dbReference type="HOGENOM" id="CLU_088365_0_1_6"/>
<reference evidence="3 4" key="1">
    <citation type="journal article" date="2014" name="Genome Announc.">
        <title>Genome Sequence of Gammaproteobacterial Pseudohaliea rubra Type Strain DSM 19751, Isolated from Coastal Seawater of the Mediterranean Sea.</title>
        <authorList>
            <person name="Spring S."/>
            <person name="Fiebig A."/>
            <person name="Riedel T."/>
            <person name="Goker M."/>
            <person name="Klenk H.P."/>
        </authorList>
    </citation>
    <scope>NUCLEOTIDE SEQUENCE [LARGE SCALE GENOMIC DNA]</scope>
    <source>
        <strain evidence="3 4">DSM 19751</strain>
    </source>
</reference>
<evidence type="ECO:0000313" key="3">
    <source>
        <dbReference type="EMBL" id="KGE04330.1"/>
    </source>
</evidence>
<organism evidence="3 4">
    <name type="scientific">Pseudohaliea rubra DSM 19751</name>
    <dbReference type="NCBI Taxonomy" id="1265313"/>
    <lineage>
        <taxon>Bacteria</taxon>
        <taxon>Pseudomonadati</taxon>
        <taxon>Pseudomonadota</taxon>
        <taxon>Gammaproteobacteria</taxon>
        <taxon>Cellvibrionales</taxon>
        <taxon>Halieaceae</taxon>
        <taxon>Pseudohaliea</taxon>
    </lineage>
</organism>
<dbReference type="Pfam" id="PF06172">
    <property type="entry name" value="Cupin_5"/>
    <property type="match status" value="1"/>
</dbReference>
<comment type="caution">
    <text evidence="3">The sequence shown here is derived from an EMBL/GenBank/DDBJ whole genome shotgun (WGS) entry which is preliminary data.</text>
</comment>
<feature type="signal peptide" evidence="1">
    <location>
        <begin position="1"/>
        <end position="25"/>
    </location>
</feature>
<evidence type="ECO:0000256" key="1">
    <source>
        <dbReference type="SAM" id="SignalP"/>
    </source>
</evidence>
<dbReference type="InterPro" id="IPR014710">
    <property type="entry name" value="RmlC-like_jellyroll"/>
</dbReference>
<dbReference type="Gene3D" id="2.60.120.10">
    <property type="entry name" value="Jelly Rolls"/>
    <property type="match status" value="1"/>
</dbReference>
<dbReference type="InterPro" id="IPR011051">
    <property type="entry name" value="RmlC_Cupin_sf"/>
</dbReference>
<feature type="chain" id="PRO_5001912711" description="DUF985 domain-containing protein" evidence="1">
    <location>
        <begin position="26"/>
        <end position="201"/>
    </location>
</feature>
<dbReference type="OrthoDB" id="9798288at2"/>
<dbReference type="AlphaFoldDB" id="A0A095VSI4"/>
<dbReference type="PATRIC" id="fig|1265313.6.peg.1001"/>
<keyword evidence="4" id="KW-1185">Reference proteome</keyword>
<keyword evidence="1" id="KW-0732">Signal</keyword>
<proteinExistence type="predicted"/>
<dbReference type="CDD" id="cd06121">
    <property type="entry name" value="cupin_YML079wp"/>
    <property type="match status" value="1"/>
</dbReference>
<dbReference type="SUPFAM" id="SSF51182">
    <property type="entry name" value="RmlC-like cupins"/>
    <property type="match status" value="1"/>
</dbReference>
<dbReference type="STRING" id="1265313.HRUBRA_01016"/>